<proteinExistence type="predicted"/>
<feature type="signal peptide" evidence="1">
    <location>
        <begin position="1"/>
        <end position="24"/>
    </location>
</feature>
<feature type="chain" id="PRO_5047033922" description="Lipoprotein" evidence="1">
    <location>
        <begin position="25"/>
        <end position="157"/>
    </location>
</feature>
<accession>A0ABX5A022</accession>
<comment type="caution">
    <text evidence="2">The sequence shown here is derived from an EMBL/GenBank/DDBJ whole genome shotgun (WGS) entry which is preliminary data.</text>
</comment>
<sequence length="157" mass="16922">MTKNYKRSKRVRVTMILAMAAAWAACSPMAPARQYGSSGTANAAVFVSDTTDVPTLSITGNHPVAMGAVGNTVLFYVTTTGKGRQGIKINDVCSSIECGLQPNWQLYVVCTDSCVEENGYTTGIDAGAKKFAIEARDPYYTITPGNYNIKLDTAWIY</sequence>
<dbReference type="EMBL" id="PQVW01000017">
    <property type="protein sequence ID" value="POZ20540.1"/>
    <property type="molecule type" value="Genomic_DNA"/>
</dbReference>
<evidence type="ECO:0000256" key="1">
    <source>
        <dbReference type="SAM" id="SignalP"/>
    </source>
</evidence>
<keyword evidence="1" id="KW-0732">Signal</keyword>
<evidence type="ECO:0008006" key="4">
    <source>
        <dbReference type="Google" id="ProtNLM"/>
    </source>
</evidence>
<evidence type="ECO:0000313" key="2">
    <source>
        <dbReference type="EMBL" id="POZ20540.1"/>
    </source>
</evidence>
<dbReference type="PROSITE" id="PS51257">
    <property type="entry name" value="PROKAR_LIPOPROTEIN"/>
    <property type="match status" value="1"/>
</dbReference>
<reference evidence="2 3" key="1">
    <citation type="submission" date="2018-02" db="EMBL/GenBank/DDBJ databases">
        <title>Lelliotia aquatilis sp. nov., isolated from drinking water.</title>
        <authorList>
            <person name="Kaempfer P."/>
            <person name="Glaeser S."/>
            <person name="Exner M."/>
            <person name="Doijad S."/>
            <person name="Chakraborty T."/>
        </authorList>
    </citation>
    <scope>NUCLEOTIDE SEQUENCE [LARGE SCALE GENOMIC DNA]</scope>
    <source>
        <strain evidence="2 3">6331-17</strain>
    </source>
</reference>
<protein>
    <recommendedName>
        <fullName evidence="4">Lipoprotein</fullName>
    </recommendedName>
</protein>
<dbReference type="Proteomes" id="UP000237025">
    <property type="component" value="Unassembled WGS sequence"/>
</dbReference>
<gene>
    <name evidence="2" type="ORF">C3712_18160</name>
</gene>
<evidence type="ECO:0000313" key="3">
    <source>
        <dbReference type="Proteomes" id="UP000237025"/>
    </source>
</evidence>
<name>A0ABX5A022_9ENTR</name>
<organism evidence="2 3">
    <name type="scientific">Lelliottia aquatilis</name>
    <dbReference type="NCBI Taxonomy" id="2080838"/>
    <lineage>
        <taxon>Bacteria</taxon>
        <taxon>Pseudomonadati</taxon>
        <taxon>Pseudomonadota</taxon>
        <taxon>Gammaproteobacteria</taxon>
        <taxon>Enterobacterales</taxon>
        <taxon>Enterobacteriaceae</taxon>
        <taxon>Lelliottia</taxon>
    </lineage>
</organism>
<dbReference type="RefSeq" id="WP_103947250.1">
    <property type="nucleotide sequence ID" value="NZ_PQVR01000008.1"/>
</dbReference>
<keyword evidence="3" id="KW-1185">Reference proteome</keyword>